<evidence type="ECO:0000259" key="7">
    <source>
        <dbReference type="PROSITE" id="PS50850"/>
    </source>
</evidence>
<keyword evidence="4 6" id="KW-1133">Transmembrane helix</keyword>
<dbReference type="PRINTS" id="PR01035">
    <property type="entry name" value="TCRTETA"/>
</dbReference>
<dbReference type="Pfam" id="PF07690">
    <property type="entry name" value="MFS_1"/>
    <property type="match status" value="1"/>
</dbReference>
<keyword evidence="10" id="KW-1185">Reference proteome</keyword>
<dbReference type="GeneID" id="100833111"/>
<dbReference type="SUPFAM" id="SSF103473">
    <property type="entry name" value="MFS general substrate transporter"/>
    <property type="match status" value="1"/>
</dbReference>
<feature type="transmembrane region" description="Helical" evidence="6">
    <location>
        <begin position="348"/>
        <end position="371"/>
    </location>
</feature>
<dbReference type="PANTHER" id="PTHR23504:SF97">
    <property type="entry name" value="MAJOR FACILITATOR SUPERFAMILY (MFS) PROFILE DOMAIN-CONTAINING PROTEIN"/>
    <property type="match status" value="1"/>
</dbReference>
<protein>
    <recommendedName>
        <fullName evidence="7">Major facilitator superfamily (MFS) profile domain-containing protein</fullName>
    </recommendedName>
</protein>
<evidence type="ECO:0000313" key="10">
    <source>
        <dbReference type="Proteomes" id="UP000008810"/>
    </source>
</evidence>
<dbReference type="AlphaFoldDB" id="A0A0Q3HN02"/>
<evidence type="ECO:0000256" key="2">
    <source>
        <dbReference type="ARBA" id="ARBA00022448"/>
    </source>
</evidence>
<dbReference type="RefSeq" id="XP_010237965.1">
    <property type="nucleotide sequence ID" value="XM_010239663.3"/>
</dbReference>
<evidence type="ECO:0000256" key="3">
    <source>
        <dbReference type="ARBA" id="ARBA00022692"/>
    </source>
</evidence>
<evidence type="ECO:0000256" key="4">
    <source>
        <dbReference type="ARBA" id="ARBA00022989"/>
    </source>
</evidence>
<dbReference type="InterPro" id="IPR036259">
    <property type="entry name" value="MFS_trans_sf"/>
</dbReference>
<feature type="transmembrane region" description="Helical" evidence="6">
    <location>
        <begin position="85"/>
        <end position="107"/>
    </location>
</feature>
<name>A0A0Q3HN02_BRADI</name>
<proteinExistence type="predicted"/>
<dbReference type="InterPro" id="IPR011701">
    <property type="entry name" value="MFS"/>
</dbReference>
<evidence type="ECO:0000313" key="9">
    <source>
        <dbReference type="EnsemblPlants" id="KQJ89547"/>
    </source>
</evidence>
<keyword evidence="3 6" id="KW-0812">Transmembrane</keyword>
<feature type="transmembrane region" description="Helical" evidence="6">
    <location>
        <begin position="176"/>
        <end position="199"/>
    </location>
</feature>
<dbReference type="ExpressionAtlas" id="A0A0Q3HN02">
    <property type="expression patterns" value="baseline and differential"/>
</dbReference>
<dbReference type="Gramene" id="KQJ89547">
    <property type="protein sequence ID" value="KQJ89547"/>
    <property type="gene ID" value="BRADI_4g26342v3"/>
</dbReference>
<feature type="transmembrane region" description="Helical" evidence="6">
    <location>
        <begin position="391"/>
        <end position="410"/>
    </location>
</feature>
<dbReference type="OrthoDB" id="10262656at2759"/>
<evidence type="ECO:0000256" key="1">
    <source>
        <dbReference type="ARBA" id="ARBA00004141"/>
    </source>
</evidence>
<feature type="transmembrane region" description="Helical" evidence="6">
    <location>
        <begin position="417"/>
        <end position="439"/>
    </location>
</feature>
<dbReference type="EnsemblPlants" id="KQJ89547">
    <property type="protein sequence ID" value="KQJ89547"/>
    <property type="gene ID" value="BRADI_4g26342v3"/>
</dbReference>
<sequence length="454" mass="49746">MAGGSGEVAAAAPLLETEEKVAAYHEGCPGCAVDRRKAANAGVPYKEFFHIWIIILVSCLPISLLFPFLYFMIRDFHIAKTVEDIGFYAGFVGASYMLGRALTSTAWGMIADRIGRKPVIVFGIFSALLFNTLFGLSVNYWMAISTRFLIGSLNGLLGPIRAYAIEICRPEHQAIALSLVSTSWAIGLIVGPTIGGYLAQETLHNHKADKKGDQASESSIAHFSDPEELNEHGTSATTDKNLFKNWPLMSSIILFCIVSFEDMAYTEIFSLWAESDRKYGGLSFSTEDVGQVLAISGASILVYQTFIYPRIVGVLGPINTSRIATSLSMMLLLTYAPITHLSRPWSQIAVSIASILKNNFVVTVVTCSFILQNNSVTQHQRATANGLATTLMSLFKTFAPAGAGIVFSWAQKRQHALFFPGDQMVFFLLAIVELVQLVWTFKPFLAVPQQFCSD</sequence>
<dbReference type="Gene3D" id="1.20.1250.20">
    <property type="entry name" value="MFS general substrate transporter like domains"/>
    <property type="match status" value="2"/>
</dbReference>
<keyword evidence="5 6" id="KW-0472">Membrane</keyword>
<evidence type="ECO:0000313" key="8">
    <source>
        <dbReference type="EMBL" id="KQJ89547.1"/>
    </source>
</evidence>
<evidence type="ECO:0000256" key="6">
    <source>
        <dbReference type="SAM" id="Phobius"/>
    </source>
</evidence>
<reference evidence="8 9" key="1">
    <citation type="journal article" date="2010" name="Nature">
        <title>Genome sequencing and analysis of the model grass Brachypodium distachyon.</title>
        <authorList>
            <consortium name="International Brachypodium Initiative"/>
        </authorList>
    </citation>
    <scope>NUCLEOTIDE SEQUENCE [LARGE SCALE GENOMIC DNA]</scope>
    <source>
        <strain evidence="8 9">Bd21</strain>
    </source>
</reference>
<gene>
    <name evidence="9" type="primary">LOC100833111</name>
    <name evidence="8" type="ORF">BRADI_4g26342v3</name>
</gene>
<dbReference type="EMBL" id="CM000883">
    <property type="protein sequence ID" value="KQJ89547.1"/>
    <property type="molecule type" value="Genomic_DNA"/>
</dbReference>
<reference evidence="8" key="2">
    <citation type="submission" date="2017-06" db="EMBL/GenBank/DDBJ databases">
        <title>WGS assembly of Brachypodium distachyon.</title>
        <authorList>
            <consortium name="The International Brachypodium Initiative"/>
            <person name="Lucas S."/>
            <person name="Harmon-Smith M."/>
            <person name="Lail K."/>
            <person name="Tice H."/>
            <person name="Grimwood J."/>
            <person name="Bruce D."/>
            <person name="Barry K."/>
            <person name="Shu S."/>
            <person name="Lindquist E."/>
            <person name="Wang M."/>
            <person name="Pitluck S."/>
            <person name="Vogel J.P."/>
            <person name="Garvin D.F."/>
            <person name="Mockler T.C."/>
            <person name="Schmutz J."/>
            <person name="Rokhsar D."/>
            <person name="Bevan M.W."/>
        </authorList>
    </citation>
    <scope>NUCLEOTIDE SEQUENCE</scope>
    <source>
        <strain evidence="8">Bd21</strain>
    </source>
</reference>
<organism evidence="8">
    <name type="scientific">Brachypodium distachyon</name>
    <name type="common">Purple false brome</name>
    <name type="synonym">Trachynia distachya</name>
    <dbReference type="NCBI Taxonomy" id="15368"/>
    <lineage>
        <taxon>Eukaryota</taxon>
        <taxon>Viridiplantae</taxon>
        <taxon>Streptophyta</taxon>
        <taxon>Embryophyta</taxon>
        <taxon>Tracheophyta</taxon>
        <taxon>Spermatophyta</taxon>
        <taxon>Magnoliopsida</taxon>
        <taxon>Liliopsida</taxon>
        <taxon>Poales</taxon>
        <taxon>Poaceae</taxon>
        <taxon>BOP clade</taxon>
        <taxon>Pooideae</taxon>
        <taxon>Stipodae</taxon>
        <taxon>Brachypodieae</taxon>
        <taxon>Brachypodium</taxon>
    </lineage>
</organism>
<feature type="domain" description="Major facilitator superfamily (MFS) profile" evidence="7">
    <location>
        <begin position="47"/>
        <end position="448"/>
    </location>
</feature>
<keyword evidence="2" id="KW-0813">Transport</keyword>
<dbReference type="Proteomes" id="UP000008810">
    <property type="component" value="Chromosome 4"/>
</dbReference>
<accession>A0A0Q3HN02</accession>
<dbReference type="PROSITE" id="PS50850">
    <property type="entry name" value="MFS"/>
    <property type="match status" value="1"/>
</dbReference>
<dbReference type="InterPro" id="IPR020846">
    <property type="entry name" value="MFS_dom"/>
</dbReference>
<feature type="transmembrane region" description="Helical" evidence="6">
    <location>
        <begin position="148"/>
        <end position="164"/>
    </location>
</feature>
<comment type="subcellular location">
    <subcellularLocation>
        <location evidence="1">Membrane</location>
        <topology evidence="1">Multi-pass membrane protein</topology>
    </subcellularLocation>
</comment>
<feature type="transmembrane region" description="Helical" evidence="6">
    <location>
        <begin position="119"/>
        <end position="142"/>
    </location>
</feature>
<dbReference type="PANTHER" id="PTHR23504">
    <property type="entry name" value="MAJOR FACILITATOR SUPERFAMILY DOMAIN-CONTAINING PROTEIN 10"/>
    <property type="match status" value="1"/>
</dbReference>
<dbReference type="InterPro" id="IPR001958">
    <property type="entry name" value="Tet-R_TetA/multi-R_MdtG-like"/>
</dbReference>
<dbReference type="GO" id="GO:0016020">
    <property type="term" value="C:membrane"/>
    <property type="evidence" value="ECO:0007669"/>
    <property type="project" value="UniProtKB-SubCell"/>
</dbReference>
<dbReference type="GO" id="GO:0022857">
    <property type="term" value="F:transmembrane transporter activity"/>
    <property type="evidence" value="ECO:0007669"/>
    <property type="project" value="InterPro"/>
</dbReference>
<evidence type="ECO:0000256" key="5">
    <source>
        <dbReference type="ARBA" id="ARBA00023136"/>
    </source>
</evidence>
<reference evidence="9" key="3">
    <citation type="submission" date="2018-08" db="UniProtKB">
        <authorList>
            <consortium name="EnsemblPlants"/>
        </authorList>
    </citation>
    <scope>IDENTIFICATION</scope>
    <source>
        <strain evidence="9">cv. Bd21</strain>
    </source>
</reference>
<feature type="transmembrane region" description="Helical" evidence="6">
    <location>
        <begin position="51"/>
        <end position="73"/>
    </location>
</feature>
<dbReference type="CDD" id="cd17330">
    <property type="entry name" value="MFS_SLC46_TetA_like"/>
    <property type="match status" value="1"/>
</dbReference>